<dbReference type="STRING" id="106370.Francci3_2216"/>
<dbReference type="AlphaFoldDB" id="Q2JAV7"/>
<dbReference type="HOGENOM" id="CLU_111071_0_0_11"/>
<keyword evidence="2" id="KW-1185">Reference proteome</keyword>
<evidence type="ECO:0000313" key="2">
    <source>
        <dbReference type="Proteomes" id="UP000001937"/>
    </source>
</evidence>
<protein>
    <recommendedName>
        <fullName evidence="3">DUF1360 domain-containing protein</fullName>
    </recommendedName>
</protein>
<gene>
    <name evidence="1" type="ordered locus">Francci3_2216</name>
</gene>
<evidence type="ECO:0008006" key="3">
    <source>
        <dbReference type="Google" id="ProtNLM"/>
    </source>
</evidence>
<dbReference type="Proteomes" id="UP000001937">
    <property type="component" value="Chromosome"/>
</dbReference>
<proteinExistence type="predicted"/>
<sequence>MFHLVTVGDGGQASDMMRAPKTGVLARLTNTARQEQSEYAGNEPRPLRSYLATLSAYGGLCAALGLIGRVSGAVLPERFAVSDLVLVTIATHKLSRILTKDPVTSPLRAPFTRFRGTAGPAELAEEVREHPPARHSVGELLTCPFCTAQWMATGFVFGLVVAPRPTRLAASVFTVVTGSDLLQLVYANAQQRATRG</sequence>
<reference evidence="1 2" key="1">
    <citation type="journal article" date="2007" name="Genome Res.">
        <title>Genome characteristics of facultatively symbiotic Frankia sp. strains reflect host range and host plant biogeography.</title>
        <authorList>
            <person name="Normand P."/>
            <person name="Lapierre P."/>
            <person name="Tisa L.S."/>
            <person name="Gogarten J.P."/>
            <person name="Alloisio N."/>
            <person name="Bagnarol E."/>
            <person name="Bassi C.A."/>
            <person name="Berry A.M."/>
            <person name="Bickhart D.M."/>
            <person name="Choisne N."/>
            <person name="Couloux A."/>
            <person name="Cournoyer B."/>
            <person name="Cruveiller S."/>
            <person name="Daubin V."/>
            <person name="Demange N."/>
            <person name="Francino M.P."/>
            <person name="Goltsman E."/>
            <person name="Huang Y."/>
            <person name="Kopp O.R."/>
            <person name="Labarre L."/>
            <person name="Lapidus A."/>
            <person name="Lavire C."/>
            <person name="Marechal J."/>
            <person name="Martinez M."/>
            <person name="Mastronunzio J.E."/>
            <person name="Mullin B.C."/>
            <person name="Niemann J."/>
            <person name="Pujic P."/>
            <person name="Rawnsley T."/>
            <person name="Rouy Z."/>
            <person name="Schenowitz C."/>
            <person name="Sellstedt A."/>
            <person name="Tavares F."/>
            <person name="Tomkins J.P."/>
            <person name="Vallenet D."/>
            <person name="Valverde C."/>
            <person name="Wall L.G."/>
            <person name="Wang Y."/>
            <person name="Medigue C."/>
            <person name="Benson D.R."/>
        </authorList>
    </citation>
    <scope>NUCLEOTIDE SEQUENCE [LARGE SCALE GENOMIC DNA]</scope>
    <source>
        <strain evidence="2">DSM 45818 / CECT 9043 / CcI3</strain>
    </source>
</reference>
<organism evidence="1 2">
    <name type="scientific">Frankia casuarinae (strain DSM 45818 / CECT 9043 / HFP020203 / CcI3)</name>
    <dbReference type="NCBI Taxonomy" id="106370"/>
    <lineage>
        <taxon>Bacteria</taxon>
        <taxon>Bacillati</taxon>
        <taxon>Actinomycetota</taxon>
        <taxon>Actinomycetes</taxon>
        <taxon>Frankiales</taxon>
        <taxon>Frankiaceae</taxon>
        <taxon>Frankia</taxon>
    </lineage>
</organism>
<dbReference type="InterPro" id="IPR010773">
    <property type="entry name" value="Mycophage_PG1_Gp7"/>
</dbReference>
<dbReference type="Pfam" id="PF07098">
    <property type="entry name" value="DUF1360"/>
    <property type="match status" value="1"/>
</dbReference>
<name>Q2JAV7_FRACC</name>
<dbReference type="KEGG" id="fra:Francci3_2216"/>
<dbReference type="EMBL" id="CP000249">
    <property type="protein sequence ID" value="ABD11585.1"/>
    <property type="molecule type" value="Genomic_DNA"/>
</dbReference>
<accession>Q2JAV7</accession>
<evidence type="ECO:0000313" key="1">
    <source>
        <dbReference type="EMBL" id="ABD11585.1"/>
    </source>
</evidence>
<dbReference type="eggNOG" id="ENOG5031MWT">
    <property type="taxonomic scope" value="Bacteria"/>
</dbReference>